<proteinExistence type="inferred from homology"/>
<dbReference type="AlphaFoldDB" id="A0A645EYA8"/>
<dbReference type="PANTHER" id="PTHR24321:SF8">
    <property type="entry name" value="ESTRADIOL 17-BETA-DEHYDROGENASE 8-RELATED"/>
    <property type="match status" value="1"/>
</dbReference>
<reference evidence="3" key="1">
    <citation type="submission" date="2019-08" db="EMBL/GenBank/DDBJ databases">
        <authorList>
            <person name="Kucharzyk K."/>
            <person name="Murdoch R.W."/>
            <person name="Higgins S."/>
            <person name="Loffler F."/>
        </authorList>
    </citation>
    <scope>NUCLEOTIDE SEQUENCE</scope>
</reference>
<evidence type="ECO:0000313" key="3">
    <source>
        <dbReference type="EMBL" id="MPN06232.1"/>
    </source>
</evidence>
<dbReference type="InterPro" id="IPR036291">
    <property type="entry name" value="NAD(P)-bd_dom_sf"/>
</dbReference>
<comment type="caution">
    <text evidence="3">The sequence shown here is derived from an EMBL/GenBank/DDBJ whole genome shotgun (WGS) entry which is preliminary data.</text>
</comment>
<dbReference type="PRINTS" id="PR00081">
    <property type="entry name" value="GDHRDH"/>
</dbReference>
<dbReference type="EC" id="1.1.1.100" evidence="3"/>
<comment type="similarity">
    <text evidence="1">Belongs to the short-chain dehydrogenases/reductases (SDR) family.</text>
</comment>
<sequence>MVGMDYPASKAGLLCLTKSLAKNCAAYGITVNSIAPGLINTEMTTTFGYDPETIPLKRVGTPEEVADTAVFLASDMSRYITGACIDVNGGMSMW</sequence>
<accession>A0A645EYA8</accession>
<dbReference type="GO" id="GO:0004316">
    <property type="term" value="F:3-oxoacyl-[acyl-carrier-protein] reductase (NADPH) activity"/>
    <property type="evidence" value="ECO:0007669"/>
    <property type="project" value="UniProtKB-EC"/>
</dbReference>
<dbReference type="PANTHER" id="PTHR24321">
    <property type="entry name" value="DEHYDROGENASES, SHORT CHAIN"/>
    <property type="match status" value="1"/>
</dbReference>
<dbReference type="Gene3D" id="3.40.50.720">
    <property type="entry name" value="NAD(P)-binding Rossmann-like Domain"/>
    <property type="match status" value="1"/>
</dbReference>
<evidence type="ECO:0000256" key="1">
    <source>
        <dbReference type="ARBA" id="ARBA00006484"/>
    </source>
</evidence>
<dbReference type="InterPro" id="IPR002347">
    <property type="entry name" value="SDR_fam"/>
</dbReference>
<dbReference type="Pfam" id="PF13561">
    <property type="entry name" value="adh_short_C2"/>
    <property type="match status" value="1"/>
</dbReference>
<protein>
    <submittedName>
        <fullName evidence="3">3-oxoacyl-[acyl-carrier-protein] reductase FabG</fullName>
        <ecNumber evidence="3">1.1.1.100</ecNumber>
    </submittedName>
</protein>
<dbReference type="EMBL" id="VSSQ01052130">
    <property type="protein sequence ID" value="MPN06232.1"/>
    <property type="molecule type" value="Genomic_DNA"/>
</dbReference>
<dbReference type="SUPFAM" id="SSF51735">
    <property type="entry name" value="NAD(P)-binding Rossmann-fold domains"/>
    <property type="match status" value="1"/>
</dbReference>
<organism evidence="3">
    <name type="scientific">bioreactor metagenome</name>
    <dbReference type="NCBI Taxonomy" id="1076179"/>
    <lineage>
        <taxon>unclassified sequences</taxon>
        <taxon>metagenomes</taxon>
        <taxon>ecological metagenomes</taxon>
    </lineage>
</organism>
<keyword evidence="2 3" id="KW-0560">Oxidoreductase</keyword>
<name>A0A645EYA8_9ZZZZ</name>
<evidence type="ECO:0000256" key="2">
    <source>
        <dbReference type="ARBA" id="ARBA00023002"/>
    </source>
</evidence>
<gene>
    <name evidence="3" type="primary">fabG_119</name>
    <name evidence="3" type="ORF">SDC9_153488</name>
</gene>